<comment type="similarity">
    <text evidence="2">Belongs to the bacterial solute-binding protein 5 family.</text>
</comment>
<dbReference type="Pfam" id="PF00496">
    <property type="entry name" value="SBP_bac_5"/>
    <property type="match status" value="1"/>
</dbReference>
<keyword evidence="3" id="KW-0813">Transport</keyword>
<evidence type="ECO:0000256" key="2">
    <source>
        <dbReference type="ARBA" id="ARBA00005695"/>
    </source>
</evidence>
<dbReference type="InterPro" id="IPR030678">
    <property type="entry name" value="Peptide/Ni-bd"/>
</dbReference>
<evidence type="ECO:0000256" key="5">
    <source>
        <dbReference type="ARBA" id="ARBA00022856"/>
    </source>
</evidence>
<feature type="signal peptide" evidence="6">
    <location>
        <begin position="1"/>
        <end position="33"/>
    </location>
</feature>
<dbReference type="EMBL" id="QBKR01000013">
    <property type="protein sequence ID" value="PTX59120.1"/>
    <property type="molecule type" value="Genomic_DNA"/>
</dbReference>
<dbReference type="AlphaFoldDB" id="A0A2T6BSQ2"/>
<dbReference type="GO" id="GO:0015833">
    <property type="term" value="P:peptide transport"/>
    <property type="evidence" value="ECO:0007669"/>
    <property type="project" value="UniProtKB-KW"/>
</dbReference>
<sequence>MAKKRLVPLLALVSAASLVLTACGGLTTSNSNAESTVDKNQVLDMTFPAEPPTLDSATTTDVTSFDVLNNIMEGLYRLDKDNRPEPAIASRVEISDDKKTYTFHLKEAKWSDGKPVTAKDFEYAWKRALDPGTKGEYAYILFPIKNAEEFNSGKASREEVGVKAVDDQTLRVELKQPVPYFLSLTAFATYLPQRKDIVEKNGSKYATEPDKMVYNGPFNLEEWKHEQSMKLKKSDTYWDRNSVRLNTVNMNIVKDTATGVNLYTTGETDLTQLDSALAEAFKKSPEYLPVTGSAVQYLQFNTSNNFFDNEKIRKAISYAIDRESMVKVLKNGSEPAYGLVPPSIINSNNKNFRKQAGAGHQYNSAEARRLFDEGLKELGISEPPEDLTLLSYDDHRKQAALVIQEQLDTVLGLKVKIDPQPFKMKLDRESKEQFDLTFAGWAADYNDPMTYLDIFVSDSSFNRGDWSNKEYDQLIEKAKSNTDYQERANQLVQAEKILNEEVPIAPLYYAGEVYLQKQYIKDLVRHPVGAGLSLKWTYISGKENKQ</sequence>
<dbReference type="GO" id="GO:1904680">
    <property type="term" value="F:peptide transmembrane transporter activity"/>
    <property type="evidence" value="ECO:0007669"/>
    <property type="project" value="TreeGrafter"/>
</dbReference>
<dbReference type="FunFam" id="3.90.76.10:FF:000001">
    <property type="entry name" value="Oligopeptide ABC transporter substrate-binding protein"/>
    <property type="match status" value="1"/>
</dbReference>
<dbReference type="InterPro" id="IPR000914">
    <property type="entry name" value="SBP_5_dom"/>
</dbReference>
<organism evidence="8 9">
    <name type="scientific">Melghirimyces profundicolus</name>
    <dbReference type="NCBI Taxonomy" id="1242148"/>
    <lineage>
        <taxon>Bacteria</taxon>
        <taxon>Bacillati</taxon>
        <taxon>Bacillota</taxon>
        <taxon>Bacilli</taxon>
        <taxon>Bacillales</taxon>
        <taxon>Thermoactinomycetaceae</taxon>
        <taxon>Melghirimyces</taxon>
    </lineage>
</organism>
<evidence type="ECO:0000313" key="8">
    <source>
        <dbReference type="EMBL" id="PTX59120.1"/>
    </source>
</evidence>
<proteinExistence type="inferred from homology"/>
<dbReference type="Gene3D" id="3.90.76.10">
    <property type="entry name" value="Dipeptide-binding Protein, Domain 1"/>
    <property type="match status" value="1"/>
</dbReference>
<dbReference type="InterPro" id="IPR039424">
    <property type="entry name" value="SBP_5"/>
</dbReference>
<reference evidence="8 9" key="1">
    <citation type="submission" date="2018-04" db="EMBL/GenBank/DDBJ databases">
        <title>Genomic Encyclopedia of Archaeal and Bacterial Type Strains, Phase II (KMG-II): from individual species to whole genera.</title>
        <authorList>
            <person name="Goeker M."/>
        </authorList>
    </citation>
    <scope>NUCLEOTIDE SEQUENCE [LARGE SCALE GENOMIC DNA]</scope>
    <source>
        <strain evidence="8 9">DSM 45787</strain>
    </source>
</reference>
<dbReference type="PANTHER" id="PTHR30290:SF10">
    <property type="entry name" value="PERIPLASMIC OLIGOPEPTIDE-BINDING PROTEIN-RELATED"/>
    <property type="match status" value="1"/>
</dbReference>
<feature type="chain" id="PRO_5015415209" evidence="6">
    <location>
        <begin position="34"/>
        <end position="546"/>
    </location>
</feature>
<keyword evidence="4 6" id="KW-0732">Signal</keyword>
<dbReference type="SUPFAM" id="SSF53850">
    <property type="entry name" value="Periplasmic binding protein-like II"/>
    <property type="match status" value="1"/>
</dbReference>
<evidence type="ECO:0000256" key="1">
    <source>
        <dbReference type="ARBA" id="ARBA00004196"/>
    </source>
</evidence>
<accession>A0A2T6BSQ2</accession>
<feature type="domain" description="Solute-binding protein family 5" evidence="7">
    <location>
        <begin position="84"/>
        <end position="460"/>
    </location>
</feature>
<evidence type="ECO:0000256" key="4">
    <source>
        <dbReference type="ARBA" id="ARBA00022729"/>
    </source>
</evidence>
<protein>
    <submittedName>
        <fullName evidence="8">Oligopeptide transport system substrate-binding protein</fullName>
    </submittedName>
</protein>
<comment type="caution">
    <text evidence="8">The sequence shown here is derived from an EMBL/GenBank/DDBJ whole genome shotgun (WGS) entry which is preliminary data.</text>
</comment>
<dbReference type="PROSITE" id="PS51257">
    <property type="entry name" value="PROKAR_LIPOPROTEIN"/>
    <property type="match status" value="1"/>
</dbReference>
<dbReference type="PIRSF" id="PIRSF002741">
    <property type="entry name" value="MppA"/>
    <property type="match status" value="1"/>
</dbReference>
<keyword evidence="5" id="KW-0571">Peptide transport</keyword>
<comment type="subcellular location">
    <subcellularLocation>
        <location evidence="1">Cell envelope</location>
    </subcellularLocation>
</comment>
<dbReference type="Gene3D" id="3.10.105.10">
    <property type="entry name" value="Dipeptide-binding Protein, Domain 3"/>
    <property type="match status" value="1"/>
</dbReference>
<gene>
    <name evidence="8" type="ORF">C8P63_11365</name>
</gene>
<dbReference type="Gene3D" id="3.40.190.10">
    <property type="entry name" value="Periplasmic binding protein-like II"/>
    <property type="match status" value="1"/>
</dbReference>
<evidence type="ECO:0000313" key="9">
    <source>
        <dbReference type="Proteomes" id="UP000244240"/>
    </source>
</evidence>
<dbReference type="GO" id="GO:0030288">
    <property type="term" value="C:outer membrane-bounded periplasmic space"/>
    <property type="evidence" value="ECO:0007669"/>
    <property type="project" value="UniProtKB-ARBA"/>
</dbReference>
<dbReference type="GO" id="GO:0043190">
    <property type="term" value="C:ATP-binding cassette (ABC) transporter complex"/>
    <property type="evidence" value="ECO:0007669"/>
    <property type="project" value="InterPro"/>
</dbReference>
<evidence type="ECO:0000259" key="7">
    <source>
        <dbReference type="Pfam" id="PF00496"/>
    </source>
</evidence>
<dbReference type="Proteomes" id="UP000244240">
    <property type="component" value="Unassembled WGS sequence"/>
</dbReference>
<dbReference type="CDD" id="cd08504">
    <property type="entry name" value="PBP2_OppA"/>
    <property type="match status" value="1"/>
</dbReference>
<dbReference type="PANTHER" id="PTHR30290">
    <property type="entry name" value="PERIPLASMIC BINDING COMPONENT OF ABC TRANSPORTER"/>
    <property type="match status" value="1"/>
</dbReference>
<evidence type="ECO:0000256" key="3">
    <source>
        <dbReference type="ARBA" id="ARBA00022448"/>
    </source>
</evidence>
<keyword evidence="5" id="KW-0653">Protein transport</keyword>
<name>A0A2T6BSQ2_9BACL</name>
<keyword evidence="9" id="KW-1185">Reference proteome</keyword>
<dbReference type="FunFam" id="3.10.105.10:FF:000001">
    <property type="entry name" value="Oligopeptide ABC transporter, oligopeptide-binding protein"/>
    <property type="match status" value="1"/>
</dbReference>
<evidence type="ECO:0000256" key="6">
    <source>
        <dbReference type="SAM" id="SignalP"/>
    </source>
</evidence>